<feature type="domain" description="ABM" evidence="2">
    <location>
        <begin position="30"/>
        <end position="91"/>
    </location>
</feature>
<keyword evidence="1" id="KW-1133">Transmembrane helix</keyword>
<protein>
    <recommendedName>
        <fullName evidence="2">ABM domain-containing protein</fullName>
    </recommendedName>
</protein>
<keyword evidence="4" id="KW-1185">Reference proteome</keyword>
<evidence type="ECO:0000256" key="1">
    <source>
        <dbReference type="SAM" id="Phobius"/>
    </source>
</evidence>
<feature type="transmembrane region" description="Helical" evidence="1">
    <location>
        <begin position="137"/>
        <end position="157"/>
    </location>
</feature>
<dbReference type="Proteomes" id="UP000034491">
    <property type="component" value="Unassembled WGS sequence"/>
</dbReference>
<feature type="transmembrane region" description="Helical" evidence="1">
    <location>
        <begin position="169"/>
        <end position="188"/>
    </location>
</feature>
<dbReference type="InterPro" id="IPR007138">
    <property type="entry name" value="ABM_dom"/>
</dbReference>
<dbReference type="SUPFAM" id="SSF54909">
    <property type="entry name" value="Dimeric alpha+beta barrel"/>
    <property type="match status" value="1"/>
</dbReference>
<gene>
    <name evidence="3" type="ORF">WH95_01425</name>
</gene>
<dbReference type="InterPro" id="IPR038762">
    <property type="entry name" value="ABM_predict"/>
</dbReference>
<dbReference type="InterPro" id="IPR011008">
    <property type="entry name" value="Dimeric_a/b-barrel"/>
</dbReference>
<dbReference type="RefSeq" id="WP_046501943.1">
    <property type="nucleotide sequence ID" value="NZ_LANI01000001.1"/>
</dbReference>
<organism evidence="3 4">
    <name type="scientific">Kiloniella litopenaei</name>
    <dbReference type="NCBI Taxonomy" id="1549748"/>
    <lineage>
        <taxon>Bacteria</taxon>
        <taxon>Pseudomonadati</taxon>
        <taxon>Pseudomonadota</taxon>
        <taxon>Alphaproteobacteria</taxon>
        <taxon>Rhodospirillales</taxon>
        <taxon>Kiloniellaceae</taxon>
        <taxon>Kiloniella</taxon>
    </lineage>
</organism>
<name>A0A0M2RE97_9PROT</name>
<proteinExistence type="predicted"/>
<keyword evidence="1" id="KW-0472">Membrane</keyword>
<evidence type="ECO:0000313" key="4">
    <source>
        <dbReference type="Proteomes" id="UP000034491"/>
    </source>
</evidence>
<sequence>MTHQEKGREGRCVADNPVVLAVTDYVPLAAQVRYEALVDDLHQLFKAEHGFLSVDTVRYNQSHQMEYTVLSRWVDEAAAKKWRDNPRIKTVLRQIEDITGGAADMVVSSGFGLWFDHPQGGASVRTEPNLPPFWKRVVLSVIGVFPMLILLLELIGPHIGSLPRLLQDFILVVVLSALLTWPVMPWLSRLLKPWLMAK</sequence>
<dbReference type="Pfam" id="PF03992">
    <property type="entry name" value="ABM"/>
    <property type="match status" value="1"/>
</dbReference>
<dbReference type="Gene3D" id="3.30.70.100">
    <property type="match status" value="1"/>
</dbReference>
<dbReference type="PANTHER" id="PTHR40057:SF1">
    <property type="entry name" value="SLR1162 PROTEIN"/>
    <property type="match status" value="1"/>
</dbReference>
<accession>A0A0M2RE97</accession>
<reference evidence="3 4" key="1">
    <citation type="submission" date="2015-03" db="EMBL/GenBank/DDBJ databases">
        <title>Genome sequence of Kiloniella sp. P1-1, isolated from the gut microflora of Pacific white shrimp, Penaeus vannamei.</title>
        <authorList>
            <person name="Shao Z."/>
            <person name="Wang L."/>
            <person name="Li X."/>
        </authorList>
    </citation>
    <scope>NUCLEOTIDE SEQUENCE [LARGE SCALE GENOMIC DNA]</scope>
    <source>
        <strain evidence="3 4">P1-1</strain>
    </source>
</reference>
<dbReference type="OrthoDB" id="7852744at2"/>
<evidence type="ECO:0000313" key="3">
    <source>
        <dbReference type="EMBL" id="KKJ78759.1"/>
    </source>
</evidence>
<dbReference type="AlphaFoldDB" id="A0A0M2RE97"/>
<keyword evidence="1" id="KW-0812">Transmembrane</keyword>
<dbReference type="PANTHER" id="PTHR40057">
    <property type="entry name" value="SLR1162 PROTEIN"/>
    <property type="match status" value="1"/>
</dbReference>
<comment type="caution">
    <text evidence="3">The sequence shown here is derived from an EMBL/GenBank/DDBJ whole genome shotgun (WGS) entry which is preliminary data.</text>
</comment>
<dbReference type="EMBL" id="LANI01000001">
    <property type="protein sequence ID" value="KKJ78759.1"/>
    <property type="molecule type" value="Genomic_DNA"/>
</dbReference>
<evidence type="ECO:0000259" key="2">
    <source>
        <dbReference type="Pfam" id="PF03992"/>
    </source>
</evidence>